<dbReference type="Proteomes" id="UP000605568">
    <property type="component" value="Unassembled WGS sequence"/>
</dbReference>
<organism evidence="3 4">
    <name type="scientific">Lentzea cavernae</name>
    <dbReference type="NCBI Taxonomy" id="2020703"/>
    <lineage>
        <taxon>Bacteria</taxon>
        <taxon>Bacillati</taxon>
        <taxon>Actinomycetota</taxon>
        <taxon>Actinomycetes</taxon>
        <taxon>Pseudonocardiales</taxon>
        <taxon>Pseudonocardiaceae</taxon>
        <taxon>Lentzea</taxon>
    </lineage>
</organism>
<evidence type="ECO:0000313" key="4">
    <source>
        <dbReference type="Proteomes" id="UP000605568"/>
    </source>
</evidence>
<dbReference type="EMBL" id="BNAR01000001">
    <property type="protein sequence ID" value="GHH30116.1"/>
    <property type="molecule type" value="Genomic_DNA"/>
</dbReference>
<name>A0ABQ3M2D4_9PSEU</name>
<accession>A0ABQ3M2D4</accession>
<feature type="transmembrane region" description="Helical" evidence="1">
    <location>
        <begin position="183"/>
        <end position="209"/>
    </location>
</feature>
<evidence type="ECO:0000313" key="3">
    <source>
        <dbReference type="EMBL" id="GHH30116.1"/>
    </source>
</evidence>
<evidence type="ECO:0000256" key="1">
    <source>
        <dbReference type="SAM" id="Phobius"/>
    </source>
</evidence>
<keyword evidence="1" id="KW-0812">Transmembrane</keyword>
<sequence length="219" mass="24354">MNRGKNAQRFRSVRGLGLVASVLIGLVALGNVAEAAADWLTYTTIRDYRAHDTTPAELATHYTVRVLTNWPPAVITAAAITAFIMWLHNARINAGHLVPAGERLRDPVWVWLSWCVPVVNLWFPKVVVDDVWRASDPRLRDVPLEERPSPATTTRWWTAFVLMWLLDLVHVQSFQDGDISNGWYAFAAVQTTICAAVGIVAAVLAARVVRQISSFQSTP</sequence>
<keyword evidence="1" id="KW-1133">Transmembrane helix</keyword>
<feature type="domain" description="DUF4328" evidence="2">
    <location>
        <begin position="53"/>
        <end position="213"/>
    </location>
</feature>
<protein>
    <recommendedName>
        <fullName evidence="2">DUF4328 domain-containing protein</fullName>
    </recommendedName>
</protein>
<evidence type="ECO:0000259" key="2">
    <source>
        <dbReference type="Pfam" id="PF14219"/>
    </source>
</evidence>
<reference evidence="4" key="1">
    <citation type="journal article" date="2019" name="Int. J. Syst. Evol. Microbiol.">
        <title>The Global Catalogue of Microorganisms (GCM) 10K type strain sequencing project: providing services to taxonomists for standard genome sequencing and annotation.</title>
        <authorList>
            <consortium name="The Broad Institute Genomics Platform"/>
            <consortium name="The Broad Institute Genome Sequencing Center for Infectious Disease"/>
            <person name="Wu L."/>
            <person name="Ma J."/>
        </authorList>
    </citation>
    <scope>NUCLEOTIDE SEQUENCE [LARGE SCALE GENOMIC DNA]</scope>
    <source>
        <strain evidence="4">CGMCC 4.7367</strain>
    </source>
</reference>
<proteinExistence type="predicted"/>
<keyword evidence="1" id="KW-0472">Membrane</keyword>
<feature type="transmembrane region" description="Helical" evidence="1">
    <location>
        <begin position="70"/>
        <end position="87"/>
    </location>
</feature>
<dbReference type="InterPro" id="IPR025565">
    <property type="entry name" value="DUF4328"/>
</dbReference>
<dbReference type="Pfam" id="PF14219">
    <property type="entry name" value="DUF4328"/>
    <property type="match status" value="1"/>
</dbReference>
<comment type="caution">
    <text evidence="3">The sequence shown here is derived from an EMBL/GenBank/DDBJ whole genome shotgun (WGS) entry which is preliminary data.</text>
</comment>
<gene>
    <name evidence="3" type="ORF">GCM10017774_07230</name>
</gene>
<dbReference type="RefSeq" id="WP_191295956.1">
    <property type="nucleotide sequence ID" value="NZ_BNAR01000001.1"/>
</dbReference>
<keyword evidence="4" id="KW-1185">Reference proteome</keyword>
<feature type="transmembrane region" description="Helical" evidence="1">
    <location>
        <begin position="154"/>
        <end position="171"/>
    </location>
</feature>